<dbReference type="EMBL" id="JASSZA010000014">
    <property type="protein sequence ID" value="KAK2093857.1"/>
    <property type="molecule type" value="Genomic_DNA"/>
</dbReference>
<comment type="caution">
    <text evidence="2">The sequence shown here is derived from an EMBL/GenBank/DDBJ whole genome shotgun (WGS) entry which is preliminary data.</text>
</comment>
<proteinExistence type="predicted"/>
<protein>
    <submittedName>
        <fullName evidence="2">Uncharacterized protein</fullName>
    </submittedName>
</protein>
<feature type="compositionally biased region" description="Basic and acidic residues" evidence="1">
    <location>
        <begin position="34"/>
        <end position="47"/>
    </location>
</feature>
<sequence>MGLLEVRLDGDLKDRGKGLEFCENTPGMSHRTMRKQENTHSRGEKGTKVRKICQRGMEKGREAPLGLTGVHRVVGSCERPRAHRCNMLDATSAEERWGNEWL</sequence>
<keyword evidence="3" id="KW-1185">Reference proteome</keyword>
<evidence type="ECO:0000256" key="1">
    <source>
        <dbReference type="SAM" id="MobiDB-lite"/>
    </source>
</evidence>
<name>A0ABQ9U9W6_SAGOE</name>
<evidence type="ECO:0000313" key="2">
    <source>
        <dbReference type="EMBL" id="KAK2093857.1"/>
    </source>
</evidence>
<dbReference type="Proteomes" id="UP001266305">
    <property type="component" value="Unassembled WGS sequence"/>
</dbReference>
<reference evidence="2 3" key="1">
    <citation type="submission" date="2023-05" db="EMBL/GenBank/DDBJ databases">
        <title>B98-5 Cell Line De Novo Hybrid Assembly: An Optical Mapping Approach.</title>
        <authorList>
            <person name="Kananen K."/>
            <person name="Auerbach J.A."/>
            <person name="Kautto E."/>
            <person name="Blachly J.S."/>
        </authorList>
    </citation>
    <scope>NUCLEOTIDE SEQUENCE [LARGE SCALE GENOMIC DNA]</scope>
    <source>
        <strain evidence="2">B95-8</strain>
        <tissue evidence="2">Cell line</tissue>
    </source>
</reference>
<accession>A0ABQ9U9W6</accession>
<gene>
    <name evidence="2" type="ORF">P7K49_027595</name>
</gene>
<feature type="region of interest" description="Disordered" evidence="1">
    <location>
        <begin position="19"/>
        <end position="50"/>
    </location>
</feature>
<evidence type="ECO:0000313" key="3">
    <source>
        <dbReference type="Proteomes" id="UP001266305"/>
    </source>
</evidence>
<organism evidence="2 3">
    <name type="scientific">Saguinus oedipus</name>
    <name type="common">Cotton-top tamarin</name>
    <name type="synonym">Oedipomidas oedipus</name>
    <dbReference type="NCBI Taxonomy" id="9490"/>
    <lineage>
        <taxon>Eukaryota</taxon>
        <taxon>Metazoa</taxon>
        <taxon>Chordata</taxon>
        <taxon>Craniata</taxon>
        <taxon>Vertebrata</taxon>
        <taxon>Euteleostomi</taxon>
        <taxon>Mammalia</taxon>
        <taxon>Eutheria</taxon>
        <taxon>Euarchontoglires</taxon>
        <taxon>Primates</taxon>
        <taxon>Haplorrhini</taxon>
        <taxon>Platyrrhini</taxon>
        <taxon>Cebidae</taxon>
        <taxon>Callitrichinae</taxon>
        <taxon>Saguinus</taxon>
    </lineage>
</organism>